<evidence type="ECO:0000256" key="1">
    <source>
        <dbReference type="SAM" id="MobiDB-lite"/>
    </source>
</evidence>
<evidence type="ECO:0000313" key="2">
    <source>
        <dbReference type="EMBL" id="TNN79269.1"/>
    </source>
</evidence>
<organism evidence="2 3">
    <name type="scientific">Liparis tanakae</name>
    <name type="common">Tanaka's snailfish</name>
    <dbReference type="NCBI Taxonomy" id="230148"/>
    <lineage>
        <taxon>Eukaryota</taxon>
        <taxon>Metazoa</taxon>
        <taxon>Chordata</taxon>
        <taxon>Craniata</taxon>
        <taxon>Vertebrata</taxon>
        <taxon>Euteleostomi</taxon>
        <taxon>Actinopterygii</taxon>
        <taxon>Neopterygii</taxon>
        <taxon>Teleostei</taxon>
        <taxon>Neoteleostei</taxon>
        <taxon>Acanthomorphata</taxon>
        <taxon>Eupercaria</taxon>
        <taxon>Perciformes</taxon>
        <taxon>Cottioidei</taxon>
        <taxon>Cottales</taxon>
        <taxon>Liparidae</taxon>
        <taxon>Liparis</taxon>
    </lineage>
</organism>
<proteinExistence type="predicted"/>
<accession>A0A4Z2IMN1</accession>
<dbReference type="AlphaFoldDB" id="A0A4Z2IMN1"/>
<dbReference type="EMBL" id="SRLO01000066">
    <property type="protein sequence ID" value="TNN79269.1"/>
    <property type="molecule type" value="Genomic_DNA"/>
</dbReference>
<feature type="compositionally biased region" description="Low complexity" evidence="1">
    <location>
        <begin position="141"/>
        <end position="156"/>
    </location>
</feature>
<keyword evidence="3" id="KW-1185">Reference proteome</keyword>
<comment type="caution">
    <text evidence="2">The sequence shown here is derived from an EMBL/GenBank/DDBJ whole genome shotgun (WGS) entry which is preliminary data.</text>
</comment>
<feature type="region of interest" description="Disordered" evidence="1">
    <location>
        <begin position="126"/>
        <end position="183"/>
    </location>
</feature>
<reference evidence="2 3" key="1">
    <citation type="submission" date="2019-03" db="EMBL/GenBank/DDBJ databases">
        <title>First draft genome of Liparis tanakae, snailfish: a comprehensive survey of snailfish specific genes.</title>
        <authorList>
            <person name="Kim W."/>
            <person name="Song I."/>
            <person name="Jeong J.-H."/>
            <person name="Kim D."/>
            <person name="Kim S."/>
            <person name="Ryu S."/>
            <person name="Song J.Y."/>
            <person name="Lee S.K."/>
        </authorList>
    </citation>
    <scope>NUCLEOTIDE SEQUENCE [LARGE SCALE GENOMIC DNA]</scope>
    <source>
        <tissue evidence="2">Muscle</tissue>
    </source>
</reference>
<sequence length="183" mass="20137">MATLISSGIGARTVTSAGFMTPSISPHNLWKDLRVIRKFAFQSSSSNKKQNRCLTVSSLWNSHKKTGRSTDHHGGTFKERCCFDESERRHRRLLSTHYLEDNGSVEGNAERDWVPEERLPLRHCANSAAKGEPSARDESESPSATPPSTTTSSTTPGCVHPSLSLQSARGGIAMPFTSRDRHT</sequence>
<dbReference type="Proteomes" id="UP000314294">
    <property type="component" value="Unassembled WGS sequence"/>
</dbReference>
<protein>
    <submittedName>
        <fullName evidence="2">Uncharacterized protein</fullName>
    </submittedName>
</protein>
<gene>
    <name evidence="2" type="ORF">EYF80_010514</name>
</gene>
<name>A0A4Z2IMN1_9TELE</name>
<evidence type="ECO:0000313" key="3">
    <source>
        <dbReference type="Proteomes" id="UP000314294"/>
    </source>
</evidence>